<dbReference type="Pfam" id="PF26130">
    <property type="entry name" value="PB1-like"/>
    <property type="match status" value="1"/>
</dbReference>
<reference evidence="2 3" key="2">
    <citation type="submission" date="2019-11" db="EMBL/GenBank/DDBJ databases">
        <title>A de novo genome assembly of a pear dwarfing rootstock.</title>
        <authorList>
            <person name="Wang F."/>
            <person name="Wang J."/>
            <person name="Li S."/>
            <person name="Zhang Y."/>
            <person name="Fang M."/>
            <person name="Ma L."/>
            <person name="Zhao Y."/>
            <person name="Jiang S."/>
        </authorList>
    </citation>
    <scope>NUCLEOTIDE SEQUENCE [LARGE SCALE GENOMIC DNA]</scope>
    <source>
        <strain evidence="2">S2</strain>
        <tissue evidence="2">Leaf</tissue>
    </source>
</reference>
<comment type="caution">
    <text evidence="2">The sequence shown here is derived from an EMBL/GenBank/DDBJ whole genome shotgun (WGS) entry which is preliminary data.</text>
</comment>
<name>A0A5N5F096_9ROSA</name>
<evidence type="ECO:0000313" key="3">
    <source>
        <dbReference type="Proteomes" id="UP000327157"/>
    </source>
</evidence>
<sequence length="211" mass="23957">MNGHNDPMFPGNNELFTIKIYHGGELSDDFYVGGKVDFFDFCDKDFMSLVEVDNMVEELGYGNMEFIKSFEPVDQSSVVIEEINGNEDDQCKLIEEMPVQVNRGKAKLALEYPVNGLSPANDPLSVVTDKIVSDDFMADEGMGEGVPDEKVADKEVPDERNDNDFIKEEFPIDEDHLEFMKFVDYHVDAHEDAVSTWKGFNLIQHNMLILL</sequence>
<dbReference type="EMBL" id="SMOL01000782">
    <property type="protein sequence ID" value="KAB2594620.1"/>
    <property type="molecule type" value="Genomic_DNA"/>
</dbReference>
<dbReference type="AlphaFoldDB" id="A0A5N5F096"/>
<proteinExistence type="predicted"/>
<accession>A0A5N5F096</accession>
<dbReference type="InterPro" id="IPR058594">
    <property type="entry name" value="PB1-like_dom_pln"/>
</dbReference>
<feature type="domain" description="PB1-like" evidence="1">
    <location>
        <begin position="14"/>
        <end position="66"/>
    </location>
</feature>
<keyword evidence="3" id="KW-1185">Reference proteome</keyword>
<evidence type="ECO:0000259" key="1">
    <source>
        <dbReference type="Pfam" id="PF26130"/>
    </source>
</evidence>
<dbReference type="OrthoDB" id="1742895at2759"/>
<organism evidence="2 3">
    <name type="scientific">Pyrus ussuriensis x Pyrus communis</name>
    <dbReference type="NCBI Taxonomy" id="2448454"/>
    <lineage>
        <taxon>Eukaryota</taxon>
        <taxon>Viridiplantae</taxon>
        <taxon>Streptophyta</taxon>
        <taxon>Embryophyta</taxon>
        <taxon>Tracheophyta</taxon>
        <taxon>Spermatophyta</taxon>
        <taxon>Magnoliopsida</taxon>
        <taxon>eudicotyledons</taxon>
        <taxon>Gunneridae</taxon>
        <taxon>Pentapetalae</taxon>
        <taxon>rosids</taxon>
        <taxon>fabids</taxon>
        <taxon>Rosales</taxon>
        <taxon>Rosaceae</taxon>
        <taxon>Amygdaloideae</taxon>
        <taxon>Maleae</taxon>
        <taxon>Pyrus</taxon>
    </lineage>
</organism>
<evidence type="ECO:0000313" key="2">
    <source>
        <dbReference type="EMBL" id="KAB2594620.1"/>
    </source>
</evidence>
<gene>
    <name evidence="2" type="ORF">D8674_036800</name>
</gene>
<reference evidence="2 3" key="1">
    <citation type="submission" date="2019-09" db="EMBL/GenBank/DDBJ databases">
        <authorList>
            <person name="Ou C."/>
        </authorList>
    </citation>
    <scope>NUCLEOTIDE SEQUENCE [LARGE SCALE GENOMIC DNA]</scope>
    <source>
        <strain evidence="2">S2</strain>
        <tissue evidence="2">Leaf</tissue>
    </source>
</reference>
<dbReference type="Proteomes" id="UP000327157">
    <property type="component" value="Unassembled WGS sequence"/>
</dbReference>
<protein>
    <recommendedName>
        <fullName evidence="1">PB1-like domain-containing protein</fullName>
    </recommendedName>
</protein>